<comment type="caution">
    <text evidence="1">The sequence shown here is derived from an EMBL/GenBank/DDBJ whole genome shotgun (WGS) entry which is preliminary data.</text>
</comment>
<sequence length="38" mass="4233">MINLTNLMTVRAIKTCNQAYTGAKNSFASIHAKFKCNK</sequence>
<organism evidence="1 2">
    <name type="scientific">Brachionus plicatilis</name>
    <name type="common">Marine rotifer</name>
    <name type="synonym">Brachionus muelleri</name>
    <dbReference type="NCBI Taxonomy" id="10195"/>
    <lineage>
        <taxon>Eukaryota</taxon>
        <taxon>Metazoa</taxon>
        <taxon>Spiralia</taxon>
        <taxon>Gnathifera</taxon>
        <taxon>Rotifera</taxon>
        <taxon>Eurotatoria</taxon>
        <taxon>Monogononta</taxon>
        <taxon>Pseudotrocha</taxon>
        <taxon>Ploima</taxon>
        <taxon>Brachionidae</taxon>
        <taxon>Brachionus</taxon>
    </lineage>
</organism>
<dbReference type="EMBL" id="REGN01009242">
    <property type="protein sequence ID" value="RNA01599.1"/>
    <property type="molecule type" value="Genomic_DNA"/>
</dbReference>
<proteinExistence type="predicted"/>
<accession>A0A3M7PRQ3</accession>
<evidence type="ECO:0000313" key="1">
    <source>
        <dbReference type="EMBL" id="RNA01599.1"/>
    </source>
</evidence>
<dbReference type="AlphaFoldDB" id="A0A3M7PRQ3"/>
<evidence type="ECO:0000313" key="2">
    <source>
        <dbReference type="Proteomes" id="UP000276133"/>
    </source>
</evidence>
<keyword evidence="2" id="KW-1185">Reference proteome</keyword>
<protein>
    <submittedName>
        <fullName evidence="1">Uncharacterized protein</fullName>
    </submittedName>
</protein>
<name>A0A3M7PRQ3_BRAPC</name>
<dbReference type="Proteomes" id="UP000276133">
    <property type="component" value="Unassembled WGS sequence"/>
</dbReference>
<gene>
    <name evidence="1" type="ORF">BpHYR1_038421</name>
</gene>
<reference evidence="1 2" key="1">
    <citation type="journal article" date="2018" name="Sci. Rep.">
        <title>Genomic signatures of local adaptation to the degree of environmental predictability in rotifers.</title>
        <authorList>
            <person name="Franch-Gras L."/>
            <person name="Hahn C."/>
            <person name="Garcia-Roger E.M."/>
            <person name="Carmona M.J."/>
            <person name="Serra M."/>
            <person name="Gomez A."/>
        </authorList>
    </citation>
    <scope>NUCLEOTIDE SEQUENCE [LARGE SCALE GENOMIC DNA]</scope>
    <source>
        <strain evidence="1">HYR1</strain>
    </source>
</reference>
<feature type="non-terminal residue" evidence="1">
    <location>
        <position position="38"/>
    </location>
</feature>